<evidence type="ECO:0000313" key="1">
    <source>
        <dbReference type="EMBL" id="CZF79104.1"/>
    </source>
</evidence>
<proteinExistence type="predicted"/>
<accession>A0A128EY59</accession>
<name>A0A128EY59_9GAMM</name>
<dbReference type="EMBL" id="FIZX01000001">
    <property type="protein sequence ID" value="CZF79104.1"/>
    <property type="molecule type" value="Genomic_DNA"/>
</dbReference>
<dbReference type="AlphaFoldDB" id="A0A128EY59"/>
<dbReference type="OrthoDB" id="3422944at2"/>
<dbReference type="Proteomes" id="UP000071641">
    <property type="component" value="Unassembled WGS sequence"/>
</dbReference>
<evidence type="ECO:0008006" key="3">
    <source>
        <dbReference type="Google" id="ProtNLM"/>
    </source>
</evidence>
<gene>
    <name evidence="1" type="ORF">GCE9029_01258</name>
</gene>
<evidence type="ECO:0000313" key="2">
    <source>
        <dbReference type="Proteomes" id="UP000071641"/>
    </source>
</evidence>
<organism evidence="1 2">
    <name type="scientific">Grimontia celer</name>
    <dbReference type="NCBI Taxonomy" id="1796497"/>
    <lineage>
        <taxon>Bacteria</taxon>
        <taxon>Pseudomonadati</taxon>
        <taxon>Pseudomonadota</taxon>
        <taxon>Gammaproteobacteria</taxon>
        <taxon>Vibrionales</taxon>
        <taxon>Vibrionaceae</taxon>
        <taxon>Grimontia</taxon>
    </lineage>
</organism>
<keyword evidence="2" id="KW-1185">Reference proteome</keyword>
<dbReference type="RefSeq" id="WP_062663146.1">
    <property type="nucleotide sequence ID" value="NZ_FIZX01000001.1"/>
</dbReference>
<protein>
    <recommendedName>
        <fullName evidence="3">Polymerase nucleotidyl transferase domain-containing protein</fullName>
    </recommendedName>
</protein>
<sequence>MYKNKPRGGLLPELDNERPFQPVYVEPIAAAVRQIQSAMGAELFHSLYLSGDVARREAGETADLSLLFVCTRALNVQEYAALNTVRWRIEQSSDAIKRVLIDVVPLKEVTNLANIFRWGFFLKHCAVCLSGDNLSKSFGHFEVSWEVSKAMNDDLAVRLKDLRHKIAIATKWGPQLDAAQEAAERLIRASFGLVAHKERKWEFDLKPASEAFLSHYPDKLLEIERLFYLIERKPVKKRAVVALMDGFSAWVESEYAKINRKIG</sequence>
<dbReference type="STRING" id="1796497.GCE9029_01258"/>
<reference evidence="2" key="1">
    <citation type="submission" date="2016-02" db="EMBL/GenBank/DDBJ databases">
        <authorList>
            <person name="Rodrigo-Torres Lidia"/>
            <person name="Arahal R.David."/>
        </authorList>
    </citation>
    <scope>NUCLEOTIDE SEQUENCE [LARGE SCALE GENOMIC DNA]</scope>
    <source>
        <strain evidence="2">CECT 9029</strain>
    </source>
</reference>